<evidence type="ECO:0000313" key="2">
    <source>
        <dbReference type="Proteomes" id="UP000053105"/>
    </source>
</evidence>
<name>A0A0N0BIB8_9HYME</name>
<dbReference type="EMBL" id="KQ435735">
    <property type="protein sequence ID" value="KOX77214.1"/>
    <property type="molecule type" value="Genomic_DNA"/>
</dbReference>
<organism evidence="1 2">
    <name type="scientific">Melipona quadrifasciata</name>
    <dbReference type="NCBI Taxonomy" id="166423"/>
    <lineage>
        <taxon>Eukaryota</taxon>
        <taxon>Metazoa</taxon>
        <taxon>Ecdysozoa</taxon>
        <taxon>Arthropoda</taxon>
        <taxon>Hexapoda</taxon>
        <taxon>Insecta</taxon>
        <taxon>Pterygota</taxon>
        <taxon>Neoptera</taxon>
        <taxon>Endopterygota</taxon>
        <taxon>Hymenoptera</taxon>
        <taxon>Apocrita</taxon>
        <taxon>Aculeata</taxon>
        <taxon>Apoidea</taxon>
        <taxon>Anthophila</taxon>
        <taxon>Apidae</taxon>
        <taxon>Melipona</taxon>
    </lineage>
</organism>
<protein>
    <submittedName>
        <fullName evidence="1">Uncharacterized protein</fullName>
    </submittedName>
</protein>
<evidence type="ECO:0000313" key="1">
    <source>
        <dbReference type="EMBL" id="KOX77214.1"/>
    </source>
</evidence>
<accession>A0A0N0BIB8</accession>
<dbReference type="Proteomes" id="UP000053105">
    <property type="component" value="Unassembled WGS sequence"/>
</dbReference>
<gene>
    <name evidence="1" type="ORF">WN51_10304</name>
</gene>
<sequence>MKQYTLSIYIVTRILTDSKRNEKIKATVIVKIRQRDVYFIWCWKGDSTFDISEIKTDRLQLTERKF</sequence>
<keyword evidence="2" id="KW-1185">Reference proteome</keyword>
<reference evidence="1 2" key="1">
    <citation type="submission" date="2015-07" db="EMBL/GenBank/DDBJ databases">
        <title>The genome of Melipona quadrifasciata.</title>
        <authorList>
            <person name="Pan H."/>
            <person name="Kapheim K."/>
        </authorList>
    </citation>
    <scope>NUCLEOTIDE SEQUENCE [LARGE SCALE GENOMIC DNA]</scope>
    <source>
        <strain evidence="1">0111107301</strain>
        <tissue evidence="1">Whole body</tissue>
    </source>
</reference>
<dbReference type="AlphaFoldDB" id="A0A0N0BIB8"/>
<proteinExistence type="predicted"/>